<feature type="region of interest" description="Disordered" evidence="1">
    <location>
        <begin position="117"/>
        <end position="167"/>
    </location>
</feature>
<evidence type="ECO:0000313" key="5">
    <source>
        <dbReference type="Proteomes" id="UP001239445"/>
    </source>
</evidence>
<dbReference type="AlphaFoldDB" id="A0AAJ0BQN3"/>
<sequence>MATTTPDPSASFNTNANNTANDAAAFRKFDDYPWVRDKSFLQGLVAMLGPLSNGFERQKALGVTLQARIWWYKSRIGLDVDRSAYETWYSSSSSSSSSASVDSTLLDKVEELQRRLGIASSSSSPEQQRQNLPAWMVEAPQKVDLRKKADDGQEEKGNSSSQDAPYPAHFQAIIEAVTTGKAVPGVREIPNTVIRQPGILPVGKMQAPRKPWERQQQPQQVASPDESPASFVTAGGGRLLDEEFPPVPDATDGTSRSDAPP</sequence>
<evidence type="ECO:0000256" key="1">
    <source>
        <dbReference type="SAM" id="MobiDB-lite"/>
    </source>
</evidence>
<keyword evidence="5" id="KW-1185">Reference proteome</keyword>
<feature type="compositionally biased region" description="Basic and acidic residues" evidence="1">
    <location>
        <begin position="141"/>
        <end position="157"/>
    </location>
</feature>
<accession>A0AAJ0BQN3</accession>
<reference evidence="4" key="1">
    <citation type="submission" date="2023-06" db="EMBL/GenBank/DDBJ databases">
        <title>Genome-scale phylogeny and comparative genomics of the fungal order Sordariales.</title>
        <authorList>
            <consortium name="Lawrence Berkeley National Laboratory"/>
            <person name="Hensen N."/>
            <person name="Bonometti L."/>
            <person name="Westerberg I."/>
            <person name="Brannstrom I.O."/>
            <person name="Guillou S."/>
            <person name="Cros-Aarteil S."/>
            <person name="Calhoun S."/>
            <person name="Haridas S."/>
            <person name="Kuo A."/>
            <person name="Mondo S."/>
            <person name="Pangilinan J."/>
            <person name="Riley R."/>
            <person name="Labutti K."/>
            <person name="Andreopoulos B."/>
            <person name="Lipzen A."/>
            <person name="Chen C."/>
            <person name="Yanf M."/>
            <person name="Daum C."/>
            <person name="Ng V."/>
            <person name="Clum A."/>
            <person name="Steindorff A."/>
            <person name="Ohm R."/>
            <person name="Martin F."/>
            <person name="Silar P."/>
            <person name="Natvig D."/>
            <person name="Lalanne C."/>
            <person name="Gautier V."/>
            <person name="Ament-Velasquez S.L."/>
            <person name="Kruys A."/>
            <person name="Hutchinson M.I."/>
            <person name="Powell A.J."/>
            <person name="Barry K."/>
            <person name="Miller A.N."/>
            <person name="Grigoriev I.V."/>
            <person name="Debuchy R."/>
            <person name="Gladieux P."/>
            <person name="Thoren M.H."/>
            <person name="Johannesson H."/>
        </authorList>
    </citation>
    <scope>NUCLEOTIDE SEQUENCE</scope>
    <source>
        <strain evidence="4">PSN4</strain>
    </source>
</reference>
<feature type="compositionally biased region" description="Polar residues" evidence="1">
    <location>
        <begin position="119"/>
        <end position="131"/>
    </location>
</feature>
<gene>
    <name evidence="4" type="ORF">QBC47DRAFT_369461</name>
</gene>
<dbReference type="PANTHER" id="PTHR36855">
    <property type="entry name" value="CHROMOSOME 10, WHOLE GENOME SHOTGUN SEQUENCE"/>
    <property type="match status" value="1"/>
</dbReference>
<feature type="domain" description="PEX14-like helix-turn-helix" evidence="3">
    <location>
        <begin position="24"/>
        <end position="92"/>
    </location>
</feature>
<proteinExistence type="predicted"/>
<dbReference type="InterPro" id="IPR040554">
    <property type="entry name" value="KPWE_PEX14_dom"/>
</dbReference>
<dbReference type="EMBL" id="MU839827">
    <property type="protein sequence ID" value="KAK1761242.1"/>
    <property type="molecule type" value="Genomic_DNA"/>
</dbReference>
<dbReference type="Pfam" id="PF25871">
    <property type="entry name" value="HTH_76"/>
    <property type="match status" value="1"/>
</dbReference>
<dbReference type="Proteomes" id="UP001239445">
    <property type="component" value="Unassembled WGS sequence"/>
</dbReference>
<dbReference type="PANTHER" id="PTHR36855:SF1">
    <property type="entry name" value="PEROXISOME MEMBRANE ANCHOR PROTEIN PEX14P N-TERMINAL DOMAIN-CONTAINING PROTEIN"/>
    <property type="match status" value="1"/>
</dbReference>
<feature type="region of interest" description="Disordered" evidence="1">
    <location>
        <begin position="203"/>
        <end position="261"/>
    </location>
</feature>
<evidence type="ECO:0000313" key="4">
    <source>
        <dbReference type="EMBL" id="KAK1761242.1"/>
    </source>
</evidence>
<organism evidence="4 5">
    <name type="scientific">Echria macrotheca</name>
    <dbReference type="NCBI Taxonomy" id="438768"/>
    <lineage>
        <taxon>Eukaryota</taxon>
        <taxon>Fungi</taxon>
        <taxon>Dikarya</taxon>
        <taxon>Ascomycota</taxon>
        <taxon>Pezizomycotina</taxon>
        <taxon>Sordariomycetes</taxon>
        <taxon>Sordariomycetidae</taxon>
        <taxon>Sordariales</taxon>
        <taxon>Schizotheciaceae</taxon>
        <taxon>Echria</taxon>
    </lineage>
</organism>
<dbReference type="Pfam" id="PF17733">
    <property type="entry name" value="KPWE_dom"/>
    <property type="match status" value="1"/>
</dbReference>
<feature type="compositionally biased region" description="Polar residues" evidence="1">
    <location>
        <begin position="252"/>
        <end position="261"/>
    </location>
</feature>
<dbReference type="InterPro" id="IPR058841">
    <property type="entry name" value="HTH_76"/>
</dbReference>
<evidence type="ECO:0000259" key="2">
    <source>
        <dbReference type="Pfam" id="PF17733"/>
    </source>
</evidence>
<protein>
    <submittedName>
        <fullName evidence="4">Uncharacterized protein</fullName>
    </submittedName>
</protein>
<feature type="domain" description="Peroxisomal membrane protein PEX14-like KPWE" evidence="2">
    <location>
        <begin position="165"/>
        <end position="214"/>
    </location>
</feature>
<evidence type="ECO:0000259" key="3">
    <source>
        <dbReference type="Pfam" id="PF25871"/>
    </source>
</evidence>
<comment type="caution">
    <text evidence="4">The sequence shown here is derived from an EMBL/GenBank/DDBJ whole genome shotgun (WGS) entry which is preliminary data.</text>
</comment>
<name>A0AAJ0BQN3_9PEZI</name>